<name>A0ABV6IG02_9BURK</name>
<dbReference type="EMBL" id="JBHLXJ010000009">
    <property type="protein sequence ID" value="MFC0349814.1"/>
    <property type="molecule type" value="Genomic_DNA"/>
</dbReference>
<reference evidence="1 2" key="1">
    <citation type="submission" date="2024-09" db="EMBL/GenBank/DDBJ databases">
        <authorList>
            <person name="Sun Q."/>
            <person name="Mori K."/>
        </authorList>
    </citation>
    <scope>NUCLEOTIDE SEQUENCE [LARGE SCALE GENOMIC DNA]</scope>
    <source>
        <strain evidence="1 2">CCM 8677</strain>
    </source>
</reference>
<dbReference type="Pfam" id="PF11306">
    <property type="entry name" value="DUF3108"/>
    <property type="match status" value="1"/>
</dbReference>
<keyword evidence="2" id="KW-1185">Reference proteome</keyword>
<proteinExistence type="predicted"/>
<evidence type="ECO:0000313" key="2">
    <source>
        <dbReference type="Proteomes" id="UP001589844"/>
    </source>
</evidence>
<evidence type="ECO:0000313" key="1">
    <source>
        <dbReference type="EMBL" id="MFC0349814.1"/>
    </source>
</evidence>
<organism evidence="1 2">
    <name type="scientific">Undibacterium danionis</name>
    <dbReference type="NCBI Taxonomy" id="1812100"/>
    <lineage>
        <taxon>Bacteria</taxon>
        <taxon>Pseudomonadati</taxon>
        <taxon>Pseudomonadota</taxon>
        <taxon>Betaproteobacteria</taxon>
        <taxon>Burkholderiales</taxon>
        <taxon>Oxalobacteraceae</taxon>
        <taxon>Undibacterium</taxon>
    </lineage>
</organism>
<accession>A0ABV6IG02</accession>
<dbReference type="InterPro" id="IPR021457">
    <property type="entry name" value="DUF3108"/>
</dbReference>
<comment type="caution">
    <text evidence="1">The sequence shown here is derived from an EMBL/GenBank/DDBJ whole genome shotgun (WGS) entry which is preliminary data.</text>
</comment>
<gene>
    <name evidence="1" type="ORF">ACFFJH_08345</name>
</gene>
<dbReference type="Proteomes" id="UP001589844">
    <property type="component" value="Unassembled WGS sequence"/>
</dbReference>
<protein>
    <submittedName>
        <fullName evidence="1">DUF3108 domain-containing protein</fullName>
    </submittedName>
</protein>
<sequence length="240" mass="26788">MMLITLGASIEQCHAQTKLLDLPPSAELIYAVKSSQKGIPVSGEAKVSWQINEANSINKSYRINSETSVAIFGKILKTSSTGSVDQYGLAPEKFLEKRFRRDEASTTFDRQSKIISFSDVDLTYPIKGGEQDRLSATWQLVALARTAGTQLQTGHEWKIFVAGLRDADPWVFKLVETHKIQTTLGELEVLHIQKAPPPDAKGQQIELWLATTLDYYPVRISFHDANGDQVEQKIVSIKKQ</sequence>